<evidence type="ECO:0000313" key="1">
    <source>
        <dbReference type="EMBL" id="TYC09881.1"/>
    </source>
</evidence>
<gene>
    <name evidence="1" type="ORF">FXF65_32710</name>
</gene>
<dbReference type="EMBL" id="VSFF01000013">
    <property type="protein sequence ID" value="TYC09881.1"/>
    <property type="molecule type" value="Genomic_DNA"/>
</dbReference>
<dbReference type="Proteomes" id="UP000322634">
    <property type="component" value="Unassembled WGS sequence"/>
</dbReference>
<evidence type="ECO:0000313" key="2">
    <source>
        <dbReference type="Proteomes" id="UP000322634"/>
    </source>
</evidence>
<dbReference type="PANTHER" id="PTHR43649">
    <property type="entry name" value="ARABINOSE-BINDING PROTEIN-RELATED"/>
    <property type="match status" value="1"/>
</dbReference>
<keyword evidence="2" id="KW-1185">Reference proteome</keyword>
<proteinExistence type="predicted"/>
<dbReference type="PROSITE" id="PS51257">
    <property type="entry name" value="PROKAR_LIPOPROTEIN"/>
    <property type="match status" value="1"/>
</dbReference>
<dbReference type="OrthoDB" id="358201at2"/>
<protein>
    <submittedName>
        <fullName evidence="1">Extracellular solute-binding protein</fullName>
    </submittedName>
</protein>
<organism evidence="1 2">
    <name type="scientific">Actinomadura syzygii</name>
    <dbReference type="NCBI Taxonomy" id="1427538"/>
    <lineage>
        <taxon>Bacteria</taxon>
        <taxon>Bacillati</taxon>
        <taxon>Actinomycetota</taxon>
        <taxon>Actinomycetes</taxon>
        <taxon>Streptosporangiales</taxon>
        <taxon>Thermomonosporaceae</taxon>
        <taxon>Actinomadura</taxon>
    </lineage>
</organism>
<dbReference type="InterPro" id="IPR050490">
    <property type="entry name" value="Bact_solute-bd_prot1"/>
</dbReference>
<dbReference type="InterPro" id="IPR006059">
    <property type="entry name" value="SBP"/>
</dbReference>
<name>A0A5D0TU56_9ACTN</name>
<dbReference type="SUPFAM" id="SSF53850">
    <property type="entry name" value="Periplasmic binding protein-like II"/>
    <property type="match status" value="1"/>
</dbReference>
<dbReference type="RefSeq" id="WP_148353931.1">
    <property type="nucleotide sequence ID" value="NZ_JBHSBF010000005.1"/>
</dbReference>
<dbReference type="Gene3D" id="3.40.190.10">
    <property type="entry name" value="Periplasmic binding protein-like II"/>
    <property type="match status" value="1"/>
</dbReference>
<comment type="caution">
    <text evidence="1">The sequence shown here is derived from an EMBL/GenBank/DDBJ whole genome shotgun (WGS) entry which is preliminary data.</text>
</comment>
<sequence length="415" mass="44894">MKRHLLGVVAAGLTVALGVSGCGKGSSSDSGSDGKTIKFVAAIYDDNTKPYWDALIKDFEAKNSGYKVNLEMVDWSQMDAKVKTYVQTKQVPDVLNYNAFSDFARDGLIYKASEVLSPTTLSDFTPTFVEQAKYNGEQYGLPFISSARLLFYNKDLFEKAGIKSPPATWDEVKADAKKIKKGSTIGYGLPLGPEEAQAEFYSWAMNNGGGWVDASGKWAINQQANIDTLTFLKDLNKSGLTQPNPESTDRKTVFNQFAQGKVGMAIGGPFTKAGFIDPVNKSLNFGVAPLPSKSGSEHNTLGVMDVLAAFKKDDSKNKDAVKKFLDFFYQKENTSKFLTTEGFLPVTKSAGDALSADPYMKQFVDALPTSKFAPTTNPAWSAVAGAVKQDLGSSVANKDPKSVLDKIQETAEKAG</sequence>
<dbReference type="PANTHER" id="PTHR43649:SF30">
    <property type="entry name" value="ABC TRANSPORTER SUBSTRATE-BINDING PROTEIN"/>
    <property type="match status" value="1"/>
</dbReference>
<accession>A0A5D0TU56</accession>
<dbReference type="Pfam" id="PF01547">
    <property type="entry name" value="SBP_bac_1"/>
    <property type="match status" value="1"/>
</dbReference>
<dbReference type="AlphaFoldDB" id="A0A5D0TU56"/>
<reference evidence="1 2" key="1">
    <citation type="submission" date="2019-08" db="EMBL/GenBank/DDBJ databases">
        <title>Actinomadura sp. nov. CYP1-5 isolated from mountain soil.</title>
        <authorList>
            <person name="Songsumanus A."/>
            <person name="Kuncharoen N."/>
            <person name="Kudo T."/>
            <person name="Yuki M."/>
            <person name="Igarashi Y."/>
            <person name="Tanasupawat S."/>
        </authorList>
    </citation>
    <scope>NUCLEOTIDE SEQUENCE [LARGE SCALE GENOMIC DNA]</scope>
    <source>
        <strain evidence="1 2">GKU157</strain>
    </source>
</reference>